<evidence type="ECO:0000256" key="2">
    <source>
        <dbReference type="SAM" id="Phobius"/>
    </source>
</evidence>
<protein>
    <submittedName>
        <fullName evidence="3">NADH-ubiquinone oxidoreductase subunit</fullName>
    </submittedName>
</protein>
<feature type="compositionally biased region" description="Gly residues" evidence="1">
    <location>
        <begin position="98"/>
        <end position="107"/>
    </location>
</feature>
<dbReference type="Proteomes" id="UP000192927">
    <property type="component" value="Unassembled WGS sequence"/>
</dbReference>
<dbReference type="PANTHER" id="PTHR39218:SF1">
    <property type="entry name" value="OXIDOREDUCTASE 14 KDA SUBUNIT, PUTATIVE (AFU_ORTHOLOGUE AFUA_1G12110)-RELATED"/>
    <property type="match status" value="1"/>
</dbReference>
<keyword evidence="2" id="KW-1133">Transmembrane helix</keyword>
<reference evidence="5" key="1">
    <citation type="submission" date="2017-03" db="EMBL/GenBank/DDBJ databases">
        <authorList>
            <person name="Sharma R."/>
            <person name="Thines M."/>
        </authorList>
    </citation>
    <scope>NUCLEOTIDE SEQUENCE [LARGE SCALE GENOMIC DNA]</scope>
</reference>
<gene>
    <name evidence="3" type="ORF">FRX48_07667</name>
</gene>
<keyword evidence="3" id="KW-0830">Ubiquinone</keyword>
<reference evidence="3 6" key="3">
    <citation type="submission" date="2019-09" db="EMBL/GenBank/DDBJ databases">
        <title>The hologenome of the rock-dwelling lichen Lasallia pustulata.</title>
        <authorList>
            <person name="Greshake Tzovaras B."/>
            <person name="Segers F."/>
            <person name="Bicker A."/>
            <person name="Dal Grande F."/>
            <person name="Otte J."/>
            <person name="Hankeln T."/>
            <person name="Schmitt I."/>
            <person name="Ebersberger I."/>
        </authorList>
    </citation>
    <scope>NUCLEOTIDE SEQUENCE [LARGE SCALE GENOMIC DNA]</scope>
    <source>
        <strain evidence="3">A1-1</strain>
    </source>
</reference>
<proteinExistence type="predicted"/>
<keyword evidence="2" id="KW-0472">Membrane</keyword>
<feature type="region of interest" description="Disordered" evidence="1">
    <location>
        <begin position="74"/>
        <end position="107"/>
    </location>
</feature>
<keyword evidence="5" id="KW-1185">Reference proteome</keyword>
<evidence type="ECO:0000313" key="4">
    <source>
        <dbReference type="EMBL" id="SLM36726.1"/>
    </source>
</evidence>
<evidence type="ECO:0000313" key="5">
    <source>
        <dbReference type="Proteomes" id="UP000192927"/>
    </source>
</evidence>
<feature type="transmembrane region" description="Helical" evidence="2">
    <location>
        <begin position="32"/>
        <end position="50"/>
    </location>
</feature>
<dbReference type="EMBL" id="VXIT01000013">
    <property type="protein sequence ID" value="KAA6408585.1"/>
    <property type="molecule type" value="Genomic_DNA"/>
</dbReference>
<dbReference type="OrthoDB" id="2141050at2759"/>
<name>A0A1W5D0V7_9LECA</name>
<organism evidence="4 5">
    <name type="scientific">Lasallia pustulata</name>
    <dbReference type="NCBI Taxonomy" id="136370"/>
    <lineage>
        <taxon>Eukaryota</taxon>
        <taxon>Fungi</taxon>
        <taxon>Dikarya</taxon>
        <taxon>Ascomycota</taxon>
        <taxon>Pezizomycotina</taxon>
        <taxon>Lecanoromycetes</taxon>
        <taxon>OSLEUM clade</taxon>
        <taxon>Umbilicariomycetidae</taxon>
        <taxon>Umbilicariales</taxon>
        <taxon>Umbilicariaceae</taxon>
        <taxon>Lasallia</taxon>
    </lineage>
</organism>
<dbReference type="EMBL" id="FWEW01001285">
    <property type="protein sequence ID" value="SLM36726.1"/>
    <property type="molecule type" value="Genomic_DNA"/>
</dbReference>
<evidence type="ECO:0000256" key="1">
    <source>
        <dbReference type="SAM" id="MobiDB-lite"/>
    </source>
</evidence>
<dbReference type="AlphaFoldDB" id="A0A1W5D0V7"/>
<keyword evidence="2" id="KW-0812">Transmembrane</keyword>
<evidence type="ECO:0000313" key="6">
    <source>
        <dbReference type="Proteomes" id="UP000324767"/>
    </source>
</evidence>
<dbReference type="Proteomes" id="UP000324767">
    <property type="component" value="Unassembled WGS sequence"/>
</dbReference>
<reference evidence="4" key="2">
    <citation type="submission" date="2017-03" db="EMBL/GenBank/DDBJ databases">
        <authorList>
            <person name="Afonso C.L."/>
            <person name="Miller P.J."/>
            <person name="Scott M.A."/>
            <person name="Spackman E."/>
            <person name="Goraichik I."/>
            <person name="Dimitrov K.M."/>
            <person name="Suarez D.L."/>
            <person name="Swayne D.E."/>
        </authorList>
    </citation>
    <scope>NUCLEOTIDE SEQUENCE [LARGE SCALE GENOMIC DNA]</scope>
</reference>
<sequence length="107" mass="11968">MHKILFWSGFGIAVRFWQLGIEMRPFFNKESLWAYPVFAAAGGSFGYWLTGVENRQIKILADRRDRLLEKRKRRAEREGTLGTSQVEEGGTVGTSKVGEGGILSGTS</sequence>
<accession>A0A1W5D0V7</accession>
<evidence type="ECO:0000313" key="3">
    <source>
        <dbReference type="EMBL" id="KAA6408585.1"/>
    </source>
</evidence>
<dbReference type="PANTHER" id="PTHR39218">
    <property type="entry name" value="OXIDOREDUCTASE 14 KDA SUBUNIT, PUTATIVE (AFU_ORTHOLOGUE AFUA_1G12110)-RELATED"/>
    <property type="match status" value="1"/>
</dbReference>